<dbReference type="GeneID" id="95515746"/>
<dbReference type="Pfam" id="PF00668">
    <property type="entry name" value="Condensation"/>
    <property type="match status" value="1"/>
</dbReference>
<evidence type="ECO:0000256" key="1">
    <source>
        <dbReference type="SAM" id="MobiDB-lite"/>
    </source>
</evidence>
<dbReference type="GO" id="GO:0043041">
    <property type="term" value="P:amino acid activation for nonribosomal peptide biosynthetic process"/>
    <property type="evidence" value="ECO:0007669"/>
    <property type="project" value="TreeGrafter"/>
</dbReference>
<accession>A0A1H5FLG3</accession>
<dbReference type="PANTHER" id="PTHR45527:SF1">
    <property type="entry name" value="FATTY ACID SYNTHASE"/>
    <property type="match status" value="1"/>
</dbReference>
<dbReference type="Proteomes" id="UP000182375">
    <property type="component" value="Unassembled WGS sequence"/>
</dbReference>
<feature type="region of interest" description="Disordered" evidence="1">
    <location>
        <begin position="210"/>
        <end position="229"/>
    </location>
</feature>
<dbReference type="InterPro" id="IPR023213">
    <property type="entry name" value="CAT-like_dom_sf"/>
</dbReference>
<dbReference type="EMBL" id="FNTD01000004">
    <property type="protein sequence ID" value="SEE04201.1"/>
    <property type="molecule type" value="Genomic_DNA"/>
</dbReference>
<dbReference type="PANTHER" id="PTHR45527">
    <property type="entry name" value="NONRIBOSOMAL PEPTIDE SYNTHETASE"/>
    <property type="match status" value="1"/>
</dbReference>
<dbReference type="GO" id="GO:0009239">
    <property type="term" value="P:enterobactin biosynthetic process"/>
    <property type="evidence" value="ECO:0007669"/>
    <property type="project" value="TreeGrafter"/>
</dbReference>
<dbReference type="Gene3D" id="3.30.559.30">
    <property type="entry name" value="Nonribosomal peptide synthetase, condensation domain"/>
    <property type="match status" value="1"/>
</dbReference>
<dbReference type="GO" id="GO:0009366">
    <property type="term" value="C:enterobactin synthetase complex"/>
    <property type="evidence" value="ECO:0007669"/>
    <property type="project" value="TreeGrafter"/>
</dbReference>
<dbReference type="GO" id="GO:0031177">
    <property type="term" value="F:phosphopantetheine binding"/>
    <property type="evidence" value="ECO:0007669"/>
    <property type="project" value="TreeGrafter"/>
</dbReference>
<evidence type="ECO:0000313" key="4">
    <source>
        <dbReference type="Proteomes" id="UP000182375"/>
    </source>
</evidence>
<dbReference type="AlphaFoldDB" id="A0A1H5FLG3"/>
<dbReference type="InterPro" id="IPR001242">
    <property type="entry name" value="Condensation_dom"/>
</dbReference>
<dbReference type="GO" id="GO:0047527">
    <property type="term" value="F:2,3-dihydroxybenzoate-serine ligase activity"/>
    <property type="evidence" value="ECO:0007669"/>
    <property type="project" value="TreeGrafter"/>
</dbReference>
<dbReference type="Gene3D" id="3.30.559.10">
    <property type="entry name" value="Chloramphenicol acetyltransferase-like domain"/>
    <property type="match status" value="1"/>
</dbReference>
<reference evidence="3 4" key="1">
    <citation type="submission" date="2016-10" db="EMBL/GenBank/DDBJ databases">
        <authorList>
            <person name="de Groot N.N."/>
        </authorList>
    </citation>
    <scope>NUCLEOTIDE SEQUENCE [LARGE SCALE GENOMIC DNA]</scope>
    <source>
        <strain evidence="3 4">DSM 40306</strain>
    </source>
</reference>
<evidence type="ECO:0000259" key="2">
    <source>
        <dbReference type="Pfam" id="PF00668"/>
    </source>
</evidence>
<dbReference type="RefSeq" id="WP_074994839.1">
    <property type="nucleotide sequence ID" value="NZ_FNTD01000004.1"/>
</dbReference>
<gene>
    <name evidence="3" type="ORF">SAMN04490357_6719</name>
</gene>
<dbReference type="STRING" id="67331.SAMN04490357_6719"/>
<dbReference type="SUPFAM" id="SSF52777">
    <property type="entry name" value="CoA-dependent acyltransferases"/>
    <property type="match status" value="2"/>
</dbReference>
<feature type="domain" description="Condensation" evidence="2">
    <location>
        <begin position="12"/>
        <end position="445"/>
    </location>
</feature>
<sequence>MTAARGAVPALMTAGQRQLWLAHQLAPDSAALNVVLAVRVRGELAAAPLARALTALVARHELLRSRFVTGADGLPVRELRHGYAPEPDERRAEGGADGLFESARRVGQEPLDPAREVFRLVVLRHRDDDNVLVLVAHHLVSDATSQVLLLRDLLDGYAAERAGRPAPPRPRPVAWDAYVRAERERAGSARGRAARGHWRRVCAGVPAAGPAPARRGAARGPAAGATVRRSLPPDTAERLAAVSASAGVTPFAWLLAAFQAALYRSGGAAHALVGVPATTRWVPGAREAVGYFIDTFPVVARFDAGTSFRTAARAAHGGLGNGMRYLGCPVGLPDGARLFRTIVTLIRADRLPVPGLLDGETRYAGLGLSLLDVPQQEGQTDLAVEIVQSGGGLTVLLRHDTATSEPAAVERLGDTLLRLVDASLDDPRARIDRVVLTDPGELAFLLSLGAGS</sequence>
<name>A0A1H5FLG3_9ACTN</name>
<evidence type="ECO:0000313" key="3">
    <source>
        <dbReference type="EMBL" id="SEE04201.1"/>
    </source>
</evidence>
<dbReference type="GO" id="GO:0008610">
    <property type="term" value="P:lipid biosynthetic process"/>
    <property type="evidence" value="ECO:0007669"/>
    <property type="project" value="UniProtKB-ARBA"/>
</dbReference>
<proteinExistence type="predicted"/>
<dbReference type="GO" id="GO:0005829">
    <property type="term" value="C:cytosol"/>
    <property type="evidence" value="ECO:0007669"/>
    <property type="project" value="TreeGrafter"/>
</dbReference>
<protein>
    <submittedName>
        <fullName evidence="3">Condensation domain-containing protein</fullName>
    </submittedName>
</protein>
<organism evidence="3 4">
    <name type="scientific">Streptomyces misionensis</name>
    <dbReference type="NCBI Taxonomy" id="67331"/>
    <lineage>
        <taxon>Bacteria</taxon>
        <taxon>Bacillati</taxon>
        <taxon>Actinomycetota</taxon>
        <taxon>Actinomycetes</taxon>
        <taxon>Kitasatosporales</taxon>
        <taxon>Streptomycetaceae</taxon>
        <taxon>Streptomyces</taxon>
    </lineage>
</organism>